<accession>A0A6J5LHN7</accession>
<protein>
    <recommendedName>
        <fullName evidence="2">YHYH domain-containing protein</fullName>
    </recommendedName>
</protein>
<sequence>MAVFKTIQFLPEVFRTDSNKKFLNATVDQLVSEPRLKKINGYIGRKLSPAYKSTDSYIGEPSTDRQNYQLEPSLIIKNEVTNVIDFATTYTDIVNQIRYHGGLTDKHDRLFDNEYYTFNPKIDLDKFINFSQYYWLENGPNAVTISSSGVPLAYTYVVTYDTVTKTYKFTDKQGIENPSITLARGGVYQFVVNDVGNPFWIQTKVGVTGTDLALPNYSTREVLGVSNNGTDNGIVIFTVPTYSAQEEWTSMPVVGSADYATDLSYVDLYGANPDDVNLILGGIDGIVTSIDGKTIIFKNQSTIDDAFWVQPDTNVVGDIVTINHSTTSIVPYTQRNDIYTIRVYKDASNVDRIVLIPTLTVNDENKVKIRAGIQNVGKEFYSRYGIYYKVPLITASLNSLYYQNANDSNAVGFIKIIDPAAAIIDPVTEIVGKQTYTSPNGVQFSNGLKVTFDSSALSPFTNNTYYVEGVGDSIKLIPISDLISPELDNNMSTQDYFTINRGSLDQNAWSRSNRWFHGSIIQKSADYNGTTAIFDQVLRASRPILEFNADLQLYKYGTVAKSPIDILDVVVTDAYTQIQGVICASQDSHTFTIDNTQVTLVSGTRVVFTNDANNDVRNKIYNFSIEKVINAPSLTYRAYIEETTDTIVFAGHTVVVNMNTNLQSINGTIDGENNAKQWYYNGTDWVLCQQKTNVNQHPLFDVIDSNGVSFSDLSTYLDSSFTGTKIFSYKEGTGISDTVLGIPLSYRNFVTQGDIQFDNNFDIDEFSYLTTGGVTETLKVNSGLLQKNIGLATCVRENIWTITQDFSKQFQIYSYVYDGVTNLFPIDELPDISVATPNIKVIINNLPISADNFATTTVVDRLAVLVNPTLLTKNDVVFIKIYNSNIASTNAFYEVPINLDTNSLNTNLETLTLGQMRNHLISLKEGNMEIIGSVPGSSNLRDISYFKNGGSILQHSAPLVYAGTFLTHPVMNFVDSIKYANNEYIKFKTKFLELSTNPDFDQNDISGTVDAILGIINNIKNSTFPWVYSDMVPYSSMTPRSLPTYTVINPEIRSYEITNIFQDKILSNKAVFVYLTRTISGTTTKTLLVKDTDFYFNQDRPAITFNSSFALLYADLIDIVEYDDTTGSYVPETPTKLGLYPKFVPTIYTDDTYRVPIQVIQGHDGSIMPAFLDFRDQLLLELERRIYNNIKVEYDVNLFNINDYMPGKFRVTDYTRQEFNQILSQGFLSWVGTNRVDYGTTDTFKSSDPFTWNYKRFRDTINGESLPGSWRAVFRYFYDTDRPHTHPWEMLGFSEKPSYWDDRYGPAPYTGGNSVLWSDLSLGYIHSGSRAGFDSRYQRPNLAQIIPVDENGNLRNPTEVLVTDFDSSKADIKFAVGDIGPAELAWRRSSEYPFMLQLALALAKPAKYFSLLSNVRNYVRNPVTAQFSINNTNQHITPQSIKINGYDNNGIIEYSAGYLNYIRDYVKSIGISDAEKIIKDNLTKLTVQLSYKMAGYTDKKYISLLAEQSSPSSINDSIVIPSENYRLELYKSAPINKISYSAVVVEKTDAGWSVSGYDLTNPYFFIIPSLPNNNAYTITSGSQRGVIYRDYQHAKVTIPYGFEFNTVQQVVDFLVSYQRFLISQGFIFTDVEASLKEEKNWILSAKEFLYWHEQGWNTGSILVLSPVSTTLNVYDSTAIVDEITNSPYGSKVVDINFSIIKKNDFTVFRENNLFTFRVNNGQTIAFAELRLVQYEHLLVLDNQTDFKDIIYLPELGNRQYRLKILGSKTDLWSGSLELPGFMYSSSNIPEWNAGTDYLKGTIVKNKSVYYTALQDITAAEKFQTNYWKVLPSSELKYGLINNFATNAGQSLSFYDIDNQPINTDMQVFSDGIIGFRNRDYFNNLGIDSTTQSKFYQGMIKQKGTINSVAALEGAIFNNINTNINVYENWAVRVGEYGAIDSNQMIEVRLDEKKISSSPTAIQFVDSTITAEPNIVSYEFGDLYKITGDWNPNLFRTQTLDQSDSLQPLPVAGFVNNNDIDATIFNIEDYSTLTTIVNFVGTGYKIWVARDWDKTWNVYRANIIQGTTFAMTYDIDDSVKVTHSTNHGLVTGDLVVIKNFSSAFSGVYRVKSISDSTSFYITLYQNLDTLVAAKTIVGNGILYKLVSAKIDNPSLVTSIEPNVGWVENDKIWVENLDTNKNWGVYNKTNPWDYNEKVQLSESQYSGNDNFGKSVSITPNRQVLYGGAPGSGSGRISIFAKNSVDKWTPNGFLWGNSNNLSNFGQVLVSSDDFLITSAPTSSSNTGCVYVFYNQVLVQILTASTPTTEDFYGKSLAVSKDGRFLYVGAPGSNTVFCYASSTRSESSQTIYGDGTTNSFTLTNPTDYAVDLVITKPLSSSELIPNVDYSISQFTNGVSVISGVYDATTTYYDISGSLSVNPGASSITHAGMVPTGGTGSGAIINVVRPAGLYTYQVKIISSGHGYTAGDTLKVKGSLIGGVDTTNDLTITVTNLKDGTNVLLVNTPIDNDRISIIKRTNYYKLIDTLPKSSESVGTDGFGSSVVCSDDGAVIAVGAPNETIDGYTNAGGVYVYHRTISDFTTDGIRGTFIAPDNFNSIRRITLDGEVLIEGLDYFIVQNAVQFNPSPLASKKLIAETNQFVFDQKITGELGNNFQFGGSLAMCGTGCNIISASVGYTNSAYNSGAVTRYMNVGRIYGTITGSITNPIVTAGDIIIINNYPVTFSSSTLNSVIIDINAANIPGITAENYKNKLKINSTVVEIGSKLDVKKGKGTAISDLGLVEYIIAQTLIHPERSGEKFGTALAVNDVSSVLAVASDGADLQLPSTFDNQKTTYDSNSTYIVDLIKDSGAVYMYDLMNNPYSTQDNPSLYAYTQKLIGPNIKTGYGVGSSIAISGSLLATGVTNDYNITTGGGSVYTYTNPEQISGWNLIRYKEPRVDIGAVNTAFIYNSVSKLLIDYFDYLDPAKGKILGIVEQYLDYKETFDPASYSFSLRSGNTQNPSFFWADKYVGKTWWDLSIASFIDYEQDTLTYRAKNWGALFPGSQIKIYEWVKSSVPPSQYVKSGGNGIPKYADDSSYSSVTKIDSSTGIISQDYYFWVGNKTSVDPVVSNRDKSVYELQTYISDPRDQGIPYLGLLSPNSVALYNVNDKLSGTDVVLDLNIAKSRSKNLLHNEYELIQEGNPTQIIPSKIITKLKDSLAGFDSSGSLVPDYQLSEQDKIGVSFRPRQSIFINRLAALQNYVDLVNVFLKENPILLITEPSLLYLKEPQPTTGFDAILNSEAELAYLDASTFSNGYTILIPNDSNHKNKWTLWQFDSITQSFVLTKIQAYNTPLYWSPEDWYSSDFKLGTKLTHIVNTYGNIQTLTLLAGQYIKVLDNGAGQWLIYYVNDSGSLELKAAQNATLQINTSVYNTTLGSGFDTVVFDLVDYDPQVGKELVNIFDSVYQEILIKDLANQFNQLFFNLVNYIFSEQKAPDWIFKTSFIDVYHQIRTLEQIPTYVKDNQTFYRDYINEIKPYRTILKDYVPSYNALDIGTGDWTDFDLPSRYDFTTGTYKSLNVASASDQELLYTSPYNNWKDHYKYKITSYVIGNPGTGYTVAPNVEIYGGGGGGASAITTVNLSTGEITGVTVITPGEGFTTTPNVVINGTGTGAIVYPVLTNEYYSPTPSNSYNTVRNISTSLTFDRVDYFSANVVTWDSVVGSYLIPTVITSGVGSGNIWVSSGNIYVYNNETFILNSATTAESLFDYTKFTKLNSGNVLLRSVDRISSYYVPNVGMPGADLTQLMDGVDYGGTKVKGAKFTACNFSHTSNVTSFNYTGLTINSGNVDLTDFQQLGFEIDQPVRIQALVPFDFANNGYFKIVNVSHDYMTLTGEPIQTTYNLIVDTPITVNVGDVITQNNNLANAYVLQSRVNSVTIPIIHVNTGFTFTGNTVKINGLSTISKALGIETGGNVDVKIDYLELDTTVLDSNIYSTFLDTALGTRPEDINIVGGAYVDVYNSHAPEELIPGRMYDSLEMRVFSNTVGNTATYGFRVFQPMSSNIQYNRISANATTTLSSSLGITDSVIHLTDASMLPDANPQNNIPGIVFINGEKIHYYQRYDTDKLSMAFDWQANTSFVTGALMNVNGNCYLIKGNVYANASTYINSANIQQVYNNSLAQIRRSVDGTGANTIHAAGTIVSDGSLQQAIPDGGLYFATFTGNAVATANVTWKLTLSSNITANIGDYITQFVNNTGNVRVLGSVTNGNVVAVDIIGGNVKLAANIGTRVNIANPTSYTTTTANIVSMSPLGTVRANGNVVLSGVTVLRSNAWVQLNDGTGLEGSTTASATFIKAEPSYIP</sequence>
<proteinExistence type="predicted"/>
<name>A0A6J5LHN7_9CAUD</name>
<organism evidence="1">
    <name type="scientific">uncultured Caudovirales phage</name>
    <dbReference type="NCBI Taxonomy" id="2100421"/>
    <lineage>
        <taxon>Viruses</taxon>
        <taxon>Duplodnaviria</taxon>
        <taxon>Heunggongvirae</taxon>
        <taxon>Uroviricota</taxon>
        <taxon>Caudoviricetes</taxon>
        <taxon>Peduoviridae</taxon>
        <taxon>Maltschvirus</taxon>
        <taxon>Maltschvirus maltsch</taxon>
    </lineage>
</organism>
<dbReference type="PANTHER" id="PTHR36220">
    <property type="entry name" value="UNNAMED PRODUCT"/>
    <property type="match status" value="1"/>
</dbReference>
<dbReference type="EMBL" id="LR796274">
    <property type="protein sequence ID" value="CAB4133715.1"/>
    <property type="molecule type" value="Genomic_DNA"/>
</dbReference>
<gene>
    <name evidence="1" type="ORF">UFOVP257_437</name>
</gene>
<evidence type="ECO:0000313" key="1">
    <source>
        <dbReference type="EMBL" id="CAB4133715.1"/>
    </source>
</evidence>
<dbReference type="InterPro" id="IPR013519">
    <property type="entry name" value="Int_alpha_beta-p"/>
</dbReference>
<dbReference type="PANTHER" id="PTHR36220:SF1">
    <property type="entry name" value="GAMMA TUBULIN COMPLEX COMPONENT C-TERMINAL DOMAIN-CONTAINING PROTEIN"/>
    <property type="match status" value="1"/>
</dbReference>
<reference evidence="1" key="1">
    <citation type="submission" date="2020-04" db="EMBL/GenBank/DDBJ databases">
        <authorList>
            <person name="Chiriac C."/>
            <person name="Salcher M."/>
            <person name="Ghai R."/>
            <person name="Kavagutti S V."/>
        </authorList>
    </citation>
    <scope>NUCLEOTIDE SEQUENCE</scope>
</reference>
<dbReference type="PROSITE" id="PS51470">
    <property type="entry name" value="FG_GAP"/>
    <property type="match status" value="1"/>
</dbReference>
<evidence type="ECO:0008006" key="2">
    <source>
        <dbReference type="Google" id="ProtNLM"/>
    </source>
</evidence>